<evidence type="ECO:0000313" key="2">
    <source>
        <dbReference type="Proteomes" id="UP001239111"/>
    </source>
</evidence>
<proteinExistence type="predicted"/>
<comment type="caution">
    <text evidence="1">The sequence shown here is derived from an EMBL/GenBank/DDBJ whole genome shotgun (WGS) entry which is preliminary data.</text>
</comment>
<gene>
    <name evidence="1" type="ORF">QAD02_005184</name>
</gene>
<accession>A0ACC2NS64</accession>
<organism evidence="1 2">
    <name type="scientific">Eretmocerus hayati</name>
    <dbReference type="NCBI Taxonomy" id="131215"/>
    <lineage>
        <taxon>Eukaryota</taxon>
        <taxon>Metazoa</taxon>
        <taxon>Ecdysozoa</taxon>
        <taxon>Arthropoda</taxon>
        <taxon>Hexapoda</taxon>
        <taxon>Insecta</taxon>
        <taxon>Pterygota</taxon>
        <taxon>Neoptera</taxon>
        <taxon>Endopterygota</taxon>
        <taxon>Hymenoptera</taxon>
        <taxon>Apocrita</taxon>
        <taxon>Proctotrupomorpha</taxon>
        <taxon>Chalcidoidea</taxon>
        <taxon>Aphelinidae</taxon>
        <taxon>Aphelininae</taxon>
        <taxon>Eretmocerus</taxon>
    </lineage>
</organism>
<sequence>IEMPWNSSSHMVSINASNACMSINASSNLVSASICMKASYSNDHLCFRMCCPKLETNLDFKGCLEEQDYETFHSVMMTNETETSFELRLDDDGGIGLLERTPDCPKYSRLVANFTNQQGEWFQIQKDYQNSCLAFTSSNSTTGNGSTLGILSCFPEMHDGLRTHSIIQVVLGSISCCFLLAILLVYACTSSLQNLHGKTFMCHATSLLLAYISLTINEMVALGLLKFMEDSSTNILCTCLAYVILYSYHSAFLWLNVMSFDLWWTFGGIRGNWMSVYLSNHNATVDTKNRTQRTRFIWYCCYAWGTAFLLSGGTKLADLLGSSYAPRMGFDRCWFSSLRNEIIFFIVPITMTLLINLLFFIVTAHRCAKIEAELKLSRAHDDKTNAKNLNSRKAR</sequence>
<dbReference type="Proteomes" id="UP001239111">
    <property type="component" value="Chromosome 3"/>
</dbReference>
<name>A0ACC2NS64_9HYME</name>
<dbReference type="EMBL" id="CM056743">
    <property type="protein sequence ID" value="KAJ8673922.1"/>
    <property type="molecule type" value="Genomic_DNA"/>
</dbReference>
<feature type="non-terminal residue" evidence="1">
    <location>
        <position position="395"/>
    </location>
</feature>
<keyword evidence="2" id="KW-1185">Reference proteome</keyword>
<reference evidence="1" key="1">
    <citation type="submission" date="2023-04" db="EMBL/GenBank/DDBJ databases">
        <title>A chromosome-level genome assembly of the parasitoid wasp Eretmocerus hayati.</title>
        <authorList>
            <person name="Zhong Y."/>
            <person name="Liu S."/>
            <person name="Liu Y."/>
        </authorList>
    </citation>
    <scope>NUCLEOTIDE SEQUENCE</scope>
    <source>
        <strain evidence="1">ZJU_SS_LIU_2023</strain>
    </source>
</reference>
<feature type="non-terminal residue" evidence="1">
    <location>
        <position position="1"/>
    </location>
</feature>
<protein>
    <submittedName>
        <fullName evidence="1">Uncharacterized protein</fullName>
    </submittedName>
</protein>
<evidence type="ECO:0000313" key="1">
    <source>
        <dbReference type="EMBL" id="KAJ8673922.1"/>
    </source>
</evidence>